<reference evidence="1 2" key="1">
    <citation type="submission" date="2016-01" db="EMBL/GenBank/DDBJ databases">
        <title>Whole genome sequencing of Bhargavaea cecembensis T14.</title>
        <authorList>
            <person name="Hong K.W."/>
        </authorList>
    </citation>
    <scope>NUCLEOTIDE SEQUENCE [LARGE SCALE GENOMIC DNA]</scope>
    <source>
        <strain evidence="1 2">T14</strain>
    </source>
</reference>
<dbReference type="PANTHER" id="PTHR17985:SF8">
    <property type="entry name" value="TRANSPORT AND GOLGI ORGANIZATION PROTEIN 2 HOMOLOG"/>
    <property type="match status" value="1"/>
</dbReference>
<dbReference type="PANTHER" id="PTHR17985">
    <property type="entry name" value="SER/THR-RICH PROTEIN T10 IN DGCR REGION"/>
    <property type="match status" value="1"/>
</dbReference>
<sequence length="259" mass="28670">MCLVLFNHGEHPVYPLIVAANRDEFYDRPAAPAHVWEQPEGLVAGKDLTGGGTWLGLTHSGRFAALTNVRKPAVPPPPGARSRGGIVTDLLDDSVPMEKTLERLSESADQYDLYNVIAGTPGRLMYETNQAPGSFREIPPGTHGLSNAMLDTPWPKVQQGVERLSRIVEDVCPIDPDGLFEILSEAEPFPDHRLPETGVGPELERSLSPLFIRMSGYGTRCQTVILVDRDGRATFIERSFAEGKFMNEERFTFQIRKTV</sequence>
<evidence type="ECO:0008006" key="3">
    <source>
        <dbReference type="Google" id="ProtNLM"/>
    </source>
</evidence>
<dbReference type="OrthoDB" id="4380123at2"/>
<gene>
    <name evidence="1" type="ORF">AV656_03050</name>
</gene>
<dbReference type="InterPro" id="IPR008551">
    <property type="entry name" value="TANGO2"/>
</dbReference>
<dbReference type="Pfam" id="PF05742">
    <property type="entry name" value="TANGO2"/>
    <property type="match status" value="1"/>
</dbReference>
<comment type="caution">
    <text evidence="1">The sequence shown here is derived from an EMBL/GenBank/DDBJ whole genome shotgun (WGS) entry which is preliminary data.</text>
</comment>
<evidence type="ECO:0000313" key="1">
    <source>
        <dbReference type="EMBL" id="KZE40258.1"/>
    </source>
</evidence>
<name>A0A165HK24_9BACL</name>
<organism evidence="1 2">
    <name type="scientific">Bhargavaea cecembensis</name>
    <dbReference type="NCBI Taxonomy" id="394098"/>
    <lineage>
        <taxon>Bacteria</taxon>
        <taxon>Bacillati</taxon>
        <taxon>Bacillota</taxon>
        <taxon>Bacilli</taxon>
        <taxon>Bacillales</taxon>
        <taxon>Caryophanaceae</taxon>
        <taxon>Bhargavaea</taxon>
    </lineage>
</organism>
<evidence type="ECO:0000313" key="2">
    <source>
        <dbReference type="Proteomes" id="UP000076490"/>
    </source>
</evidence>
<accession>A0A165HK24</accession>
<dbReference type="Proteomes" id="UP000076490">
    <property type="component" value="Unassembled WGS sequence"/>
</dbReference>
<proteinExistence type="predicted"/>
<dbReference type="AlphaFoldDB" id="A0A165HK24"/>
<dbReference type="RefSeq" id="WP_063178676.1">
    <property type="nucleotide sequence ID" value="NZ_LQNT01000001.1"/>
</dbReference>
<protein>
    <recommendedName>
        <fullName evidence="3">NRDE family protein</fullName>
    </recommendedName>
</protein>
<dbReference type="EMBL" id="LQNT01000001">
    <property type="protein sequence ID" value="KZE40258.1"/>
    <property type="molecule type" value="Genomic_DNA"/>
</dbReference>